<comment type="caution">
    <text evidence="4">The sequence shown here is derived from an EMBL/GenBank/DDBJ whole genome shotgun (WGS) entry which is preliminary data.</text>
</comment>
<feature type="compositionally biased region" description="Gly residues" evidence="1">
    <location>
        <begin position="407"/>
        <end position="427"/>
    </location>
</feature>
<name>A0ABS9ZDG5_9HYPH</name>
<evidence type="ECO:0000313" key="5">
    <source>
        <dbReference type="Proteomes" id="UP001139104"/>
    </source>
</evidence>
<feature type="compositionally biased region" description="Gly residues" evidence="1">
    <location>
        <begin position="435"/>
        <end position="459"/>
    </location>
</feature>
<dbReference type="InterPro" id="IPR043724">
    <property type="entry name" value="DUF5666"/>
</dbReference>
<evidence type="ECO:0000313" key="4">
    <source>
        <dbReference type="EMBL" id="MCI4684502.1"/>
    </source>
</evidence>
<feature type="region of interest" description="Disordered" evidence="1">
    <location>
        <begin position="301"/>
        <end position="459"/>
    </location>
</feature>
<feature type="chain" id="PRO_5046780405" evidence="2">
    <location>
        <begin position="27"/>
        <end position="459"/>
    </location>
</feature>
<feature type="compositionally biased region" description="Basic and acidic residues" evidence="1">
    <location>
        <begin position="354"/>
        <end position="364"/>
    </location>
</feature>
<keyword evidence="5" id="KW-1185">Reference proteome</keyword>
<protein>
    <submittedName>
        <fullName evidence="4">DUF5666 domain-containing protein</fullName>
    </submittedName>
</protein>
<organism evidence="4 5">
    <name type="scientific">Candidatus Rhodoblastus alkanivorans</name>
    <dbReference type="NCBI Taxonomy" id="2954117"/>
    <lineage>
        <taxon>Bacteria</taxon>
        <taxon>Pseudomonadati</taxon>
        <taxon>Pseudomonadota</taxon>
        <taxon>Alphaproteobacteria</taxon>
        <taxon>Hyphomicrobiales</taxon>
        <taxon>Rhodoblastaceae</taxon>
        <taxon>Rhodoblastus</taxon>
    </lineage>
</organism>
<keyword evidence="2" id="KW-0732">Signal</keyword>
<evidence type="ECO:0000256" key="2">
    <source>
        <dbReference type="SAM" id="SignalP"/>
    </source>
</evidence>
<evidence type="ECO:0000256" key="1">
    <source>
        <dbReference type="SAM" id="MobiDB-lite"/>
    </source>
</evidence>
<feature type="compositionally biased region" description="Gly residues" evidence="1">
    <location>
        <begin position="380"/>
        <end position="398"/>
    </location>
</feature>
<dbReference type="Pfam" id="PF18914">
    <property type="entry name" value="DUF5666"/>
    <property type="match status" value="1"/>
</dbReference>
<feature type="domain" description="DUF5666" evidence="3">
    <location>
        <begin position="122"/>
        <end position="174"/>
    </location>
</feature>
<sequence>MSAPKSLSRRRFLLFAALMGSVKAFAGDDSKKGGDNGIGGTGFRPGDNGLGGTGFIGSIRKFGSVYVNGERIAYPADAIIEIDGSRATPADMRLGQVARLVAERADNVWTTHRIVIVSEAIGSVERIRGKKLDILGQRILLPSARIARALKVGDRIAVGGLRRPDQTIVASSVERVPGGLDQIAGLVQRHASGGLRIGGQKIAGVSDALAGSRIVARGALDNGVFVVREAQNEAEIGIGGARNVSVETWVSRRAGGLETAGGVRVEDRGGGAPAGARLVVINGAFGADGSLVARQIERVDPRRGFDAPGGGPNGGPGGGQGGRGSGGRGPGGMGDPGGSGGAPGGRPGGFLQHGPERGGLDQRRFGAPGGGAFPDAPGTGTPGIGLPSGGTPGGGNPSGGLPPTGGSPFGGPGAFPGGPGAFPGGPGAFPSGPGAFPGGSGPFPGGPGGFTGPPGGRFR</sequence>
<proteinExistence type="predicted"/>
<dbReference type="RefSeq" id="WP_243068395.1">
    <property type="nucleotide sequence ID" value="NZ_JAIVFK010000001.1"/>
</dbReference>
<accession>A0ABS9ZDG5</accession>
<reference evidence="4" key="1">
    <citation type="journal article" date="2022" name="ISME J.">
        <title>Identification of active gaseous-alkane degraders at natural gas seeps.</title>
        <authorList>
            <person name="Farhan Ul Haque M."/>
            <person name="Hernandez M."/>
            <person name="Crombie A.T."/>
            <person name="Murrell J.C."/>
        </authorList>
    </citation>
    <scope>NUCLEOTIDE SEQUENCE</scope>
    <source>
        <strain evidence="4">PC2</strain>
    </source>
</reference>
<feature type="signal peptide" evidence="2">
    <location>
        <begin position="1"/>
        <end position="26"/>
    </location>
</feature>
<dbReference type="EMBL" id="JAIVFP010000001">
    <property type="protein sequence ID" value="MCI4684502.1"/>
    <property type="molecule type" value="Genomic_DNA"/>
</dbReference>
<feature type="compositionally biased region" description="Gly residues" evidence="1">
    <location>
        <begin position="307"/>
        <end position="348"/>
    </location>
</feature>
<evidence type="ECO:0000259" key="3">
    <source>
        <dbReference type="Pfam" id="PF18914"/>
    </source>
</evidence>
<gene>
    <name evidence="4" type="ORF">K2U94_17310</name>
</gene>
<dbReference type="Proteomes" id="UP001139104">
    <property type="component" value="Unassembled WGS sequence"/>
</dbReference>